<organism evidence="5 6">
    <name type="scientific">Nonomuraea dietziae</name>
    <dbReference type="NCBI Taxonomy" id="65515"/>
    <lineage>
        <taxon>Bacteria</taxon>
        <taxon>Bacillati</taxon>
        <taxon>Actinomycetota</taxon>
        <taxon>Actinomycetes</taxon>
        <taxon>Streptosporangiales</taxon>
        <taxon>Streptosporangiaceae</taxon>
        <taxon>Nonomuraea</taxon>
    </lineage>
</organism>
<comment type="similarity">
    <text evidence="1">Belongs to the short-chain dehydrogenases/reductases (SDR) family.</text>
</comment>
<keyword evidence="4" id="KW-0414">Isoprene biosynthesis</keyword>
<dbReference type="InterPro" id="IPR020904">
    <property type="entry name" value="Sc_DH/Rdtase_CS"/>
</dbReference>
<dbReference type="GeneID" id="95390555"/>
<keyword evidence="2 4" id="KW-0808">Transferase</keyword>
<keyword evidence="3 4" id="KW-0548">Nucleotidyltransferase</keyword>
<evidence type="ECO:0000256" key="3">
    <source>
        <dbReference type="ARBA" id="ARBA00022695"/>
    </source>
</evidence>
<dbReference type="Proteomes" id="UP000579945">
    <property type="component" value="Unassembled WGS sequence"/>
</dbReference>
<comment type="similarity">
    <text evidence="4">Belongs to the IspD/TarI cytidylyltransferase family. IspD subfamily.</text>
</comment>
<comment type="caution">
    <text evidence="5">The sequence shown here is derived from an EMBL/GenBank/DDBJ whole genome shotgun (WGS) entry which is preliminary data.</text>
</comment>
<dbReference type="Pfam" id="PF13561">
    <property type="entry name" value="adh_short_C2"/>
    <property type="match status" value="1"/>
</dbReference>
<dbReference type="Pfam" id="PF01128">
    <property type="entry name" value="IspD"/>
    <property type="match status" value="1"/>
</dbReference>
<comment type="pathway">
    <text evidence="4">Isoprenoid biosynthesis; isopentenyl diphosphate biosynthesis via DXP pathway; isopentenyl diphosphate from 1-deoxy-D-xylulose 5-phosphate: step 2/6.</text>
</comment>
<evidence type="ECO:0000313" key="5">
    <source>
        <dbReference type="EMBL" id="MBB3728316.1"/>
    </source>
</evidence>
<dbReference type="Gene3D" id="3.90.550.10">
    <property type="entry name" value="Spore Coat Polysaccharide Biosynthesis Protein SpsA, Chain A"/>
    <property type="match status" value="1"/>
</dbReference>
<feature type="site" description="Positions MEP for the nucleophilic attack" evidence="4">
    <location>
        <position position="161"/>
    </location>
</feature>
<evidence type="ECO:0000256" key="1">
    <source>
        <dbReference type="ARBA" id="ARBA00006484"/>
    </source>
</evidence>
<dbReference type="InterPro" id="IPR001228">
    <property type="entry name" value="IspD"/>
</dbReference>
<dbReference type="HAMAP" id="MF_00108">
    <property type="entry name" value="IspD"/>
    <property type="match status" value="1"/>
</dbReference>
<dbReference type="InterPro" id="IPR029044">
    <property type="entry name" value="Nucleotide-diphossugar_trans"/>
</dbReference>
<protein>
    <recommendedName>
        <fullName evidence="4">2-C-methyl-D-erythritol 4-phosphate cytidylyltransferase</fullName>
        <ecNumber evidence="4">2.7.7.60</ecNumber>
    </recommendedName>
    <alternativeName>
        <fullName evidence="4">4-diphosphocytidyl-2C-methyl-D-erythritol synthase</fullName>
    </alternativeName>
    <alternativeName>
        <fullName evidence="4">MEP cytidylyltransferase</fullName>
        <shortName evidence="4">MCT</shortName>
    </alternativeName>
</protein>
<dbReference type="AlphaFoldDB" id="A0A7W5Y866"/>
<keyword evidence="6" id="KW-1185">Reference proteome</keyword>
<accession>A0A7W5Y866</accession>
<dbReference type="InterPro" id="IPR036291">
    <property type="entry name" value="NAD(P)-bd_dom_sf"/>
</dbReference>
<dbReference type="EC" id="2.7.7.60" evidence="4"/>
<evidence type="ECO:0000313" key="6">
    <source>
        <dbReference type="Proteomes" id="UP000579945"/>
    </source>
</evidence>
<dbReference type="PROSITE" id="PS00061">
    <property type="entry name" value="ADH_SHORT"/>
    <property type="match status" value="1"/>
</dbReference>
<dbReference type="RefSeq" id="WP_183650086.1">
    <property type="nucleotide sequence ID" value="NZ_JACIBV010000001.1"/>
</dbReference>
<evidence type="ECO:0000256" key="4">
    <source>
        <dbReference type="HAMAP-Rule" id="MF_00108"/>
    </source>
</evidence>
<dbReference type="PRINTS" id="PR00081">
    <property type="entry name" value="GDHRDH"/>
</dbReference>
<dbReference type="PIRSF" id="PIRSF036586">
    <property type="entry name" value="CDP-ribitol_syn"/>
    <property type="match status" value="1"/>
</dbReference>
<comment type="catalytic activity">
    <reaction evidence="4">
        <text>2-C-methyl-D-erythritol 4-phosphate + CTP + H(+) = 4-CDP-2-C-methyl-D-erythritol + diphosphate</text>
        <dbReference type="Rhea" id="RHEA:13429"/>
        <dbReference type="ChEBI" id="CHEBI:15378"/>
        <dbReference type="ChEBI" id="CHEBI:33019"/>
        <dbReference type="ChEBI" id="CHEBI:37563"/>
        <dbReference type="ChEBI" id="CHEBI:57823"/>
        <dbReference type="ChEBI" id="CHEBI:58262"/>
        <dbReference type="EC" id="2.7.7.60"/>
    </reaction>
</comment>
<feature type="site" description="Positions MEP for the nucleophilic attack" evidence="4">
    <location>
        <position position="223"/>
    </location>
</feature>
<proteinExistence type="inferred from homology"/>
<dbReference type="InterPro" id="IPR002347">
    <property type="entry name" value="SDR_fam"/>
</dbReference>
<dbReference type="InterPro" id="IPR034683">
    <property type="entry name" value="IspD/TarI"/>
</dbReference>
<reference evidence="5 6" key="1">
    <citation type="submission" date="2020-08" db="EMBL/GenBank/DDBJ databases">
        <title>Sequencing the genomes of 1000 actinobacteria strains.</title>
        <authorList>
            <person name="Klenk H.-P."/>
        </authorList>
    </citation>
    <scope>NUCLEOTIDE SEQUENCE [LARGE SCALE GENOMIC DNA]</scope>
    <source>
        <strain evidence="5 6">DSM 44320</strain>
    </source>
</reference>
<dbReference type="CDD" id="cd02516">
    <property type="entry name" value="CDP-ME_synthetase"/>
    <property type="match status" value="1"/>
</dbReference>
<dbReference type="EMBL" id="JACIBV010000001">
    <property type="protein sequence ID" value="MBB3728316.1"/>
    <property type="molecule type" value="Genomic_DNA"/>
</dbReference>
<dbReference type="SUPFAM" id="SSF51735">
    <property type="entry name" value="NAD(P)-binding Rossmann-fold domains"/>
    <property type="match status" value="1"/>
</dbReference>
<feature type="site" description="Transition state stabilizer" evidence="4">
    <location>
        <position position="19"/>
    </location>
</feature>
<dbReference type="SUPFAM" id="SSF53448">
    <property type="entry name" value="Nucleotide-diphospho-sugar transferases"/>
    <property type="match status" value="1"/>
</dbReference>
<dbReference type="PANTHER" id="PTHR32125">
    <property type="entry name" value="2-C-METHYL-D-ERYTHRITOL 4-PHOSPHATE CYTIDYLYLTRANSFERASE, CHLOROPLASTIC"/>
    <property type="match status" value="1"/>
</dbReference>
<dbReference type="PANTHER" id="PTHR32125:SF4">
    <property type="entry name" value="2-C-METHYL-D-ERYTHRITOL 4-PHOSPHATE CYTIDYLYLTRANSFERASE, CHLOROPLASTIC"/>
    <property type="match status" value="1"/>
</dbReference>
<dbReference type="InterPro" id="IPR050088">
    <property type="entry name" value="IspD/TarI_cytidylyltransf_bact"/>
</dbReference>
<dbReference type="Gene3D" id="3.40.50.720">
    <property type="entry name" value="NAD(P)-binding Rossmann-like Domain"/>
    <property type="match status" value="1"/>
</dbReference>
<evidence type="ECO:0000256" key="2">
    <source>
        <dbReference type="ARBA" id="ARBA00022679"/>
    </source>
</evidence>
<dbReference type="InterPro" id="IPR012115">
    <property type="entry name" value="CDP-ribitol_syn"/>
</dbReference>
<gene>
    <name evidence="4" type="primary">ispD</name>
    <name evidence="5" type="ORF">FHR33_004176</name>
</gene>
<dbReference type="CDD" id="cd05233">
    <property type="entry name" value="SDR_c"/>
    <property type="match status" value="1"/>
</dbReference>
<sequence length="460" mass="47933">MKSGLRTVGVLLAGGVGQRVGLGAPKQLIRIAGRSIIEHTLALFNASPEIDEIIVLMTPGFTAEVGELVAARGFGKVSHVLEGGATRSETTWRALRALGDAECNVLLHDAVRPLLEPRIITECVEALKEASAVEVAIPSSDTIVVTAQGPGGEVVREVPDRSRLRRVQTPQGFRLSVIREAYERAFADPGFTLRPATDDCGVVLRYLPEVPIVVVPGSERNIKVTHPVDVHIAERLFQLAASAAPLPSQDVLREALDGRSVVVFGGGHGIGAAVAELARGHGAVVRSFSRSLDGVRVEDAASVAKALAEVGSVDFVVNAAEVLHVGRLAEASEAVVAGAVDVNVLGPVNVARAAHPYLRESGGALLFYTAPGPRRGQAGHGLYCATKAAVVELTRALADEWEGEGIRVNCVNPCRPGTPVGASGQEPHALPSPRAVAVTSIGVLASGLTGQVVDVLADDE</sequence>
<dbReference type="UniPathway" id="UPA00056">
    <property type="reaction ID" value="UER00093"/>
</dbReference>
<dbReference type="GO" id="GO:0050518">
    <property type="term" value="F:2-C-methyl-D-erythritol 4-phosphate cytidylyltransferase activity"/>
    <property type="evidence" value="ECO:0007669"/>
    <property type="project" value="UniProtKB-UniRule"/>
</dbReference>
<name>A0A7W5Y866_9ACTN</name>
<feature type="site" description="Transition state stabilizer" evidence="4">
    <location>
        <position position="26"/>
    </location>
</feature>
<dbReference type="GO" id="GO:0019288">
    <property type="term" value="P:isopentenyl diphosphate biosynthetic process, methylerythritol 4-phosphate pathway"/>
    <property type="evidence" value="ECO:0007669"/>
    <property type="project" value="UniProtKB-UniRule"/>
</dbReference>
<comment type="function">
    <text evidence="4">Catalyzes the formation of 4-diphosphocytidyl-2-C-methyl-D-erythritol from CTP and 2-C-methyl-D-erythritol 4-phosphate (MEP).</text>
</comment>